<feature type="domain" description="Phosphatidic acid phosphatase type 2/haloperoxidase" evidence="3">
    <location>
        <begin position="93"/>
        <end position="205"/>
    </location>
</feature>
<evidence type="ECO:0000259" key="3">
    <source>
        <dbReference type="SMART" id="SM00014"/>
    </source>
</evidence>
<keyword evidence="2" id="KW-0472">Membrane</keyword>
<feature type="transmembrane region" description="Helical" evidence="2">
    <location>
        <begin position="134"/>
        <end position="152"/>
    </location>
</feature>
<protein>
    <submittedName>
        <fullName evidence="4">Phosphatase PAP2 family protein</fullName>
    </submittedName>
</protein>
<evidence type="ECO:0000313" key="4">
    <source>
        <dbReference type="EMBL" id="MFC1401021.1"/>
    </source>
</evidence>
<dbReference type="CDD" id="cd03392">
    <property type="entry name" value="PAP2_like_2"/>
    <property type="match status" value="1"/>
</dbReference>
<accession>A0ABV6UHU6</accession>
<dbReference type="RefSeq" id="WP_063757458.1">
    <property type="nucleotide sequence ID" value="NZ_JBHEZZ010000003.1"/>
</dbReference>
<keyword evidence="5" id="KW-1185">Reference proteome</keyword>
<keyword evidence="2" id="KW-1133">Transmembrane helix</keyword>
<dbReference type="EMBL" id="JBHEZZ010000003">
    <property type="protein sequence ID" value="MFC1401021.1"/>
    <property type="molecule type" value="Genomic_DNA"/>
</dbReference>
<feature type="region of interest" description="Disordered" evidence="1">
    <location>
        <begin position="219"/>
        <end position="242"/>
    </location>
</feature>
<proteinExistence type="predicted"/>
<dbReference type="InterPro" id="IPR000326">
    <property type="entry name" value="PAP2/HPO"/>
</dbReference>
<sequence>MIARRHRRPVRLGLLAAALLLAALTALVMVRDGRPFGVDTGLHHWALTHRDPALDRFGIDLAVTGTGAPAYAVAALAGAVATGTRRWWWRGALVGVAALASAELLRTSLATAVGRPRPPRADWLAYASGHAFPSGHSTTSALLAIGLTAALLTHAQRRTTRAAAVVLPSLWALAVGVDRVYLGVHWPTDVLAGWLLAAVIGGALLPLLGALTRALSSSPAAWPTGRWWPRPASPEPSRDRDG</sequence>
<dbReference type="SUPFAM" id="SSF48317">
    <property type="entry name" value="Acid phosphatase/Vanadium-dependent haloperoxidase"/>
    <property type="match status" value="1"/>
</dbReference>
<gene>
    <name evidence="4" type="ORF">ACEZDJ_06955</name>
</gene>
<reference evidence="4 5" key="1">
    <citation type="submission" date="2024-09" db="EMBL/GenBank/DDBJ databases">
        <authorList>
            <person name="Lee S.D."/>
        </authorList>
    </citation>
    <scope>NUCLEOTIDE SEQUENCE [LARGE SCALE GENOMIC DNA]</scope>
    <source>
        <strain evidence="4 5">N1-5</strain>
    </source>
</reference>
<dbReference type="PANTHER" id="PTHR14969:SF13">
    <property type="entry name" value="AT30094P"/>
    <property type="match status" value="1"/>
</dbReference>
<evidence type="ECO:0000256" key="1">
    <source>
        <dbReference type="SAM" id="MobiDB-lite"/>
    </source>
</evidence>
<feature type="transmembrane region" description="Helical" evidence="2">
    <location>
        <begin position="190"/>
        <end position="211"/>
    </location>
</feature>
<evidence type="ECO:0000313" key="5">
    <source>
        <dbReference type="Proteomes" id="UP001592528"/>
    </source>
</evidence>
<dbReference type="Proteomes" id="UP001592528">
    <property type="component" value="Unassembled WGS sequence"/>
</dbReference>
<comment type="caution">
    <text evidence="4">The sequence shown here is derived from an EMBL/GenBank/DDBJ whole genome shotgun (WGS) entry which is preliminary data.</text>
</comment>
<dbReference type="PANTHER" id="PTHR14969">
    <property type="entry name" value="SPHINGOSINE-1-PHOSPHATE PHOSPHOHYDROLASE"/>
    <property type="match status" value="1"/>
</dbReference>
<feature type="transmembrane region" description="Helical" evidence="2">
    <location>
        <begin position="164"/>
        <end position="184"/>
    </location>
</feature>
<feature type="transmembrane region" description="Helical" evidence="2">
    <location>
        <begin position="92"/>
        <end position="114"/>
    </location>
</feature>
<dbReference type="Gene3D" id="1.20.144.10">
    <property type="entry name" value="Phosphatidic acid phosphatase type 2/haloperoxidase"/>
    <property type="match status" value="1"/>
</dbReference>
<evidence type="ECO:0000256" key="2">
    <source>
        <dbReference type="SAM" id="Phobius"/>
    </source>
</evidence>
<name>A0ABV6UHU6_9ACTN</name>
<dbReference type="InterPro" id="IPR036938">
    <property type="entry name" value="PAP2/HPO_sf"/>
</dbReference>
<organism evidence="4 5">
    <name type="scientific">Streptacidiphilus cavernicola</name>
    <dbReference type="NCBI Taxonomy" id="3342716"/>
    <lineage>
        <taxon>Bacteria</taxon>
        <taxon>Bacillati</taxon>
        <taxon>Actinomycetota</taxon>
        <taxon>Actinomycetes</taxon>
        <taxon>Kitasatosporales</taxon>
        <taxon>Streptomycetaceae</taxon>
        <taxon>Streptacidiphilus</taxon>
    </lineage>
</organism>
<feature type="transmembrane region" description="Helical" evidence="2">
    <location>
        <begin position="57"/>
        <end position="80"/>
    </location>
</feature>
<keyword evidence="2" id="KW-0812">Transmembrane</keyword>
<dbReference type="SMART" id="SM00014">
    <property type="entry name" value="acidPPc"/>
    <property type="match status" value="1"/>
</dbReference>
<dbReference type="Pfam" id="PF01569">
    <property type="entry name" value="PAP2"/>
    <property type="match status" value="1"/>
</dbReference>